<keyword evidence="3" id="KW-1185">Reference proteome</keyword>
<feature type="transmembrane region" description="Helical" evidence="1">
    <location>
        <begin position="34"/>
        <end position="57"/>
    </location>
</feature>
<proteinExistence type="predicted"/>
<dbReference type="AlphaFoldDB" id="A0A919JTT6"/>
<dbReference type="InterPro" id="IPR045927">
    <property type="entry name" value="DUF6346"/>
</dbReference>
<accession>A0A919JTT6</accession>
<gene>
    <name evidence="2" type="ORF">Ari01nite_07370</name>
</gene>
<keyword evidence="1" id="KW-0472">Membrane</keyword>
<evidence type="ECO:0000256" key="1">
    <source>
        <dbReference type="SAM" id="Phobius"/>
    </source>
</evidence>
<comment type="caution">
    <text evidence="2">The sequence shown here is derived from an EMBL/GenBank/DDBJ whole genome shotgun (WGS) entry which is preliminary data.</text>
</comment>
<dbReference type="Pfam" id="PF19873">
    <property type="entry name" value="DUF6346"/>
    <property type="match status" value="1"/>
</dbReference>
<organism evidence="2 3">
    <name type="scientific">Paractinoplanes rishiriensis</name>
    <dbReference type="NCBI Taxonomy" id="1050105"/>
    <lineage>
        <taxon>Bacteria</taxon>
        <taxon>Bacillati</taxon>
        <taxon>Actinomycetota</taxon>
        <taxon>Actinomycetes</taxon>
        <taxon>Micromonosporales</taxon>
        <taxon>Micromonosporaceae</taxon>
        <taxon>Paractinoplanes</taxon>
    </lineage>
</organism>
<evidence type="ECO:0000313" key="2">
    <source>
        <dbReference type="EMBL" id="GIE93272.1"/>
    </source>
</evidence>
<sequence length="182" mass="19713">MPVNPDEAARTIEVLPERPAVPRPAPTPEMRRRAWFNATLAAALLVGVSFLLVGTALTVGRFAGKNYQDARRTGTAAIERCSLRGPVTLNGFGYHDRCTVTATWETGETVRVTIDKPGFFDDGDRVGDRFEIGENPGGYSRPGTAERSWVRAAAWAVGLLGLLPLLAAGLYLRPILHVTRLG</sequence>
<dbReference type="Proteomes" id="UP000636960">
    <property type="component" value="Unassembled WGS sequence"/>
</dbReference>
<protein>
    <submittedName>
        <fullName evidence="2">Uncharacterized protein</fullName>
    </submittedName>
</protein>
<dbReference type="EMBL" id="BOMV01000006">
    <property type="protein sequence ID" value="GIE93272.1"/>
    <property type="molecule type" value="Genomic_DNA"/>
</dbReference>
<keyword evidence="1" id="KW-0812">Transmembrane</keyword>
<reference evidence="2" key="1">
    <citation type="submission" date="2021-01" db="EMBL/GenBank/DDBJ databases">
        <title>Whole genome shotgun sequence of Actinoplanes rishiriensis NBRC 108556.</title>
        <authorList>
            <person name="Komaki H."/>
            <person name="Tamura T."/>
        </authorList>
    </citation>
    <scope>NUCLEOTIDE SEQUENCE</scope>
    <source>
        <strain evidence="2">NBRC 108556</strain>
    </source>
</reference>
<keyword evidence="1" id="KW-1133">Transmembrane helix</keyword>
<evidence type="ECO:0000313" key="3">
    <source>
        <dbReference type="Proteomes" id="UP000636960"/>
    </source>
</evidence>
<name>A0A919JTT6_9ACTN</name>
<feature type="transmembrane region" description="Helical" evidence="1">
    <location>
        <begin position="152"/>
        <end position="172"/>
    </location>
</feature>
<dbReference type="RefSeq" id="WP_203779291.1">
    <property type="nucleotide sequence ID" value="NZ_BOMV01000006.1"/>
</dbReference>